<evidence type="ECO:0000313" key="2">
    <source>
        <dbReference type="EMBL" id="KAL3309577.1"/>
    </source>
</evidence>
<evidence type="ECO:0000256" key="1">
    <source>
        <dbReference type="SAM" id="MobiDB-lite"/>
    </source>
</evidence>
<sequence>VRLIRAARCPSMLTSPSLRHGDDAQARSLPPTVEDYPALPDMHVSTASIVGRPGWAEHEESMPADEEELGLGCYHRISFRDVPTSRGRDSSPPGLNDRLLDRHPSLKLGRIQISSLKQPPRLVAASNRNRTISETKVREDMLANSVEASQWVPKLAVKRSTMLRRDMTKLRRWFVDDYICKSKTSDSDQQLTMKLSLQAQDLWDIDDLLVGDWLAQQLEYQSLHYVPMSNARVAQLPLEKNVKITESGTVIKNVDALRKEAVLNQIRRLLEANPDLVTDVLGSLSSSLPEEQLCTMAREFLAAHELKNTQEAESSTFPADSGQS</sequence>
<dbReference type="EMBL" id="JBJKFK010003766">
    <property type="protein sequence ID" value="KAL3309577.1"/>
    <property type="molecule type" value="Genomic_DNA"/>
</dbReference>
<dbReference type="Proteomes" id="UP001626550">
    <property type="component" value="Unassembled WGS sequence"/>
</dbReference>
<protein>
    <submittedName>
        <fullName evidence="2">Uncharacterized protein</fullName>
    </submittedName>
</protein>
<evidence type="ECO:0000313" key="3">
    <source>
        <dbReference type="Proteomes" id="UP001626550"/>
    </source>
</evidence>
<accession>A0ABD2PRQ3</accession>
<feature type="non-terminal residue" evidence="2">
    <location>
        <position position="1"/>
    </location>
</feature>
<gene>
    <name evidence="2" type="ORF">Ciccas_011877</name>
</gene>
<comment type="caution">
    <text evidence="2">The sequence shown here is derived from an EMBL/GenBank/DDBJ whole genome shotgun (WGS) entry which is preliminary data.</text>
</comment>
<feature type="region of interest" description="Disordered" evidence="1">
    <location>
        <begin position="82"/>
        <end position="101"/>
    </location>
</feature>
<organism evidence="2 3">
    <name type="scientific">Cichlidogyrus casuarinus</name>
    <dbReference type="NCBI Taxonomy" id="1844966"/>
    <lineage>
        <taxon>Eukaryota</taxon>
        <taxon>Metazoa</taxon>
        <taxon>Spiralia</taxon>
        <taxon>Lophotrochozoa</taxon>
        <taxon>Platyhelminthes</taxon>
        <taxon>Monogenea</taxon>
        <taxon>Monopisthocotylea</taxon>
        <taxon>Dactylogyridea</taxon>
        <taxon>Ancyrocephalidae</taxon>
        <taxon>Cichlidogyrus</taxon>
    </lineage>
</organism>
<reference evidence="2 3" key="1">
    <citation type="submission" date="2024-11" db="EMBL/GenBank/DDBJ databases">
        <title>Adaptive evolution of stress response genes in parasites aligns with host niche diversity.</title>
        <authorList>
            <person name="Hahn C."/>
            <person name="Resl P."/>
        </authorList>
    </citation>
    <scope>NUCLEOTIDE SEQUENCE [LARGE SCALE GENOMIC DNA]</scope>
    <source>
        <strain evidence="2">EGGRZ-B1_66</strain>
        <tissue evidence="2">Body</tissue>
    </source>
</reference>
<proteinExistence type="predicted"/>
<dbReference type="AlphaFoldDB" id="A0ABD2PRQ3"/>
<keyword evidence="3" id="KW-1185">Reference proteome</keyword>
<name>A0ABD2PRQ3_9PLAT</name>